<proteinExistence type="predicted"/>
<dbReference type="Proteomes" id="UP000053051">
    <property type="component" value="Unassembled WGS sequence"/>
</dbReference>
<protein>
    <submittedName>
        <fullName evidence="1">Uncharacterized protein</fullName>
    </submittedName>
</protein>
<sequence length="37" mass="4120">MPSILQLAKHLFSSGFPINSYKKVTVVIGGLSRVKFR</sequence>
<reference evidence="2" key="2">
    <citation type="submission" date="2016-01" db="EMBL/GenBank/DDBJ databases">
        <title>Diatom-associated endosymboitic cyanobacterium lacks core nitrogen metabolism enzymes.</title>
        <authorList>
            <person name="Hilton J.A."/>
            <person name="Foster R.A."/>
            <person name="Tripp H.J."/>
            <person name="Carter B.J."/>
            <person name="Zehr J.P."/>
            <person name="Villareal T.A."/>
        </authorList>
    </citation>
    <scope>NUCLEOTIDE SEQUENCE [LARGE SCALE GENOMIC DNA]</scope>
    <source>
        <strain evidence="2">HH01</strain>
    </source>
</reference>
<dbReference type="AlphaFoldDB" id="M1WRG5"/>
<comment type="caution">
    <text evidence="1">The sequence shown here is derived from an EMBL/GenBank/DDBJ whole genome shotgun (WGS) entry which is preliminary data.</text>
</comment>
<reference evidence="1 2" key="1">
    <citation type="submission" date="2012-05" db="EMBL/GenBank/DDBJ databases">
        <authorList>
            <person name="Hilton J."/>
        </authorList>
    </citation>
    <scope>NUCLEOTIDE SEQUENCE [LARGE SCALE GENOMIC DNA]</scope>
    <source>
        <strain evidence="1 2">HH01</strain>
    </source>
</reference>
<evidence type="ECO:0000313" key="1">
    <source>
        <dbReference type="EMBL" id="CCH66924.1"/>
    </source>
</evidence>
<keyword evidence="2" id="KW-1185">Reference proteome</keyword>
<dbReference type="EMBL" id="CAIY01000029">
    <property type="protein sequence ID" value="CCH66924.1"/>
    <property type="molecule type" value="Genomic_DNA"/>
</dbReference>
<evidence type="ECO:0000313" key="2">
    <source>
        <dbReference type="Proteomes" id="UP000053051"/>
    </source>
</evidence>
<organism evidence="1 2">
    <name type="scientific">Richelia intracellularis HH01</name>
    <dbReference type="NCBI Taxonomy" id="1165094"/>
    <lineage>
        <taxon>Bacteria</taxon>
        <taxon>Bacillati</taxon>
        <taxon>Cyanobacteriota</taxon>
        <taxon>Cyanophyceae</taxon>
        <taxon>Nostocales</taxon>
        <taxon>Nostocaceae</taxon>
        <taxon>Richelia</taxon>
    </lineage>
</organism>
<name>M1WRG5_9NOST</name>
<accession>M1WRG5</accession>
<gene>
    <name evidence="1" type="ORF">RINTHH_7690</name>
</gene>